<dbReference type="GeneID" id="135194680"/>
<gene>
    <name evidence="2" type="primary">LOC135194680</name>
</gene>
<dbReference type="Proteomes" id="UP001652626">
    <property type="component" value="Chromosome 4"/>
</dbReference>
<sequence>MSNIPFILDLPKGCPVTNAKVVFGTVQKSNRTKKLWNYSLTKPCQHFVLGPLLIKAFNLPRNSCNIIKGHYEIHINMNDLTSKFLGSNFFYDTYFFKTIAYNNVNNFFCVYNAIRIYKP</sequence>
<accession>A0ABM4AZ82</accession>
<evidence type="ECO:0000313" key="1">
    <source>
        <dbReference type="Proteomes" id="UP001652626"/>
    </source>
</evidence>
<protein>
    <submittedName>
        <fullName evidence="2">Uncharacterized protein LOC135194680</fullName>
    </submittedName>
</protein>
<evidence type="ECO:0000313" key="2">
    <source>
        <dbReference type="RefSeq" id="XP_064076610.1"/>
    </source>
</evidence>
<organism evidence="1 2">
    <name type="scientific">Vanessa tameamea</name>
    <name type="common">Kamehameha butterfly</name>
    <dbReference type="NCBI Taxonomy" id="334116"/>
    <lineage>
        <taxon>Eukaryota</taxon>
        <taxon>Metazoa</taxon>
        <taxon>Ecdysozoa</taxon>
        <taxon>Arthropoda</taxon>
        <taxon>Hexapoda</taxon>
        <taxon>Insecta</taxon>
        <taxon>Pterygota</taxon>
        <taxon>Neoptera</taxon>
        <taxon>Endopterygota</taxon>
        <taxon>Lepidoptera</taxon>
        <taxon>Glossata</taxon>
        <taxon>Ditrysia</taxon>
        <taxon>Papilionoidea</taxon>
        <taxon>Nymphalidae</taxon>
        <taxon>Nymphalinae</taxon>
        <taxon>Vanessa</taxon>
    </lineage>
</organism>
<dbReference type="RefSeq" id="XP_064076610.1">
    <property type="nucleotide sequence ID" value="XM_064220540.1"/>
</dbReference>
<proteinExistence type="predicted"/>
<reference evidence="2" key="1">
    <citation type="submission" date="2025-08" db="UniProtKB">
        <authorList>
            <consortium name="RefSeq"/>
        </authorList>
    </citation>
    <scope>IDENTIFICATION</scope>
    <source>
        <tissue evidence="2">Whole body</tissue>
    </source>
</reference>
<keyword evidence="1" id="KW-1185">Reference proteome</keyword>
<name>A0ABM4AZ82_VANTA</name>